<keyword evidence="10" id="KW-1133">Transmembrane helix</keyword>
<dbReference type="InterPro" id="IPR003594">
    <property type="entry name" value="HATPase_dom"/>
</dbReference>
<dbReference type="InterPro" id="IPR004358">
    <property type="entry name" value="Sig_transdc_His_kin-like_C"/>
</dbReference>
<dbReference type="GO" id="GO:0005524">
    <property type="term" value="F:ATP binding"/>
    <property type="evidence" value="ECO:0007669"/>
    <property type="project" value="UniProtKB-KW"/>
</dbReference>
<evidence type="ECO:0000256" key="4">
    <source>
        <dbReference type="ARBA" id="ARBA00022475"/>
    </source>
</evidence>
<dbReference type="InterPro" id="IPR036890">
    <property type="entry name" value="HATPase_C_sf"/>
</dbReference>
<dbReference type="SMART" id="SM00388">
    <property type="entry name" value="HisKA"/>
    <property type="match status" value="1"/>
</dbReference>
<dbReference type="SMART" id="SM00387">
    <property type="entry name" value="HATPase_c"/>
    <property type="match status" value="1"/>
</dbReference>
<dbReference type="Pfam" id="PF02518">
    <property type="entry name" value="HATPase_c"/>
    <property type="match status" value="1"/>
</dbReference>
<dbReference type="NCBIfam" id="NF033792">
    <property type="entry name" value="ActS_PrrB_HisK"/>
    <property type="match status" value="1"/>
</dbReference>
<protein>
    <recommendedName>
        <fullName evidence="3">histidine kinase</fullName>
        <ecNumber evidence="3">2.7.13.3</ecNumber>
    </recommendedName>
</protein>
<feature type="transmembrane region" description="Helical" evidence="10">
    <location>
        <begin position="130"/>
        <end position="150"/>
    </location>
</feature>
<comment type="subcellular location">
    <subcellularLocation>
        <location evidence="2">Cell membrane</location>
        <topology evidence="2">Multi-pass membrane protein</topology>
    </subcellularLocation>
</comment>
<dbReference type="NCBIfam" id="NF045988">
    <property type="entry name" value="HisKinRegBRhodob"/>
    <property type="match status" value="1"/>
</dbReference>
<keyword evidence="13" id="KW-1185">Reference proteome</keyword>
<evidence type="ECO:0000256" key="3">
    <source>
        <dbReference type="ARBA" id="ARBA00012438"/>
    </source>
</evidence>
<feature type="transmembrane region" description="Helical" evidence="10">
    <location>
        <begin position="162"/>
        <end position="182"/>
    </location>
</feature>
<dbReference type="PANTHER" id="PTHR44936">
    <property type="entry name" value="SENSOR PROTEIN CREC"/>
    <property type="match status" value="1"/>
</dbReference>
<keyword evidence="10" id="KW-0472">Membrane</keyword>
<organism evidence="12 13">
    <name type="scientific">Pacificitalea manganoxidans</name>
    <dbReference type="NCBI Taxonomy" id="1411902"/>
    <lineage>
        <taxon>Bacteria</taxon>
        <taxon>Pseudomonadati</taxon>
        <taxon>Pseudomonadota</taxon>
        <taxon>Alphaproteobacteria</taxon>
        <taxon>Rhodobacterales</taxon>
        <taxon>Paracoccaceae</taxon>
        <taxon>Pacificitalea</taxon>
    </lineage>
</organism>
<dbReference type="KEGG" id="cmag:CBW24_00570"/>
<evidence type="ECO:0000313" key="12">
    <source>
        <dbReference type="EMBL" id="ATI40649.1"/>
    </source>
</evidence>
<evidence type="ECO:0000256" key="7">
    <source>
        <dbReference type="ARBA" id="ARBA00022741"/>
    </source>
</evidence>
<dbReference type="GO" id="GO:0005886">
    <property type="term" value="C:plasma membrane"/>
    <property type="evidence" value="ECO:0007669"/>
    <property type="project" value="UniProtKB-SubCell"/>
</dbReference>
<dbReference type="PROSITE" id="PS50109">
    <property type="entry name" value="HIS_KIN"/>
    <property type="match status" value="1"/>
</dbReference>
<dbReference type="Gene3D" id="1.10.287.130">
    <property type="match status" value="1"/>
</dbReference>
<evidence type="ECO:0000256" key="2">
    <source>
        <dbReference type="ARBA" id="ARBA00004651"/>
    </source>
</evidence>
<reference evidence="12 13" key="1">
    <citation type="submission" date="2017-05" db="EMBL/GenBank/DDBJ databases">
        <title>Comparative genomic and metabolic analysis of manganese-oxidizing mechanisms in Celeribater manganoxidans DY25T: its adaption to the environment of polymetallic nodule.</title>
        <authorList>
            <person name="Wang X."/>
        </authorList>
    </citation>
    <scope>NUCLEOTIDE SEQUENCE [LARGE SCALE GENOMIC DNA]</scope>
    <source>
        <strain evidence="12 13">DY25</strain>
    </source>
</reference>
<feature type="transmembrane region" description="Helical" evidence="10">
    <location>
        <begin position="84"/>
        <end position="102"/>
    </location>
</feature>
<name>A0A291LVB5_9RHOB</name>
<dbReference type="CDD" id="cd00082">
    <property type="entry name" value="HisKA"/>
    <property type="match status" value="1"/>
</dbReference>
<evidence type="ECO:0000256" key="8">
    <source>
        <dbReference type="ARBA" id="ARBA00022777"/>
    </source>
</evidence>
<dbReference type="OrthoDB" id="9785252at2"/>
<keyword evidence="10" id="KW-0812">Transmembrane</keyword>
<dbReference type="Proteomes" id="UP000219050">
    <property type="component" value="Chromosome"/>
</dbReference>
<dbReference type="InterPro" id="IPR005467">
    <property type="entry name" value="His_kinase_dom"/>
</dbReference>
<dbReference type="RefSeq" id="WP_097372323.1">
    <property type="nucleotide sequence ID" value="NZ_CP021404.1"/>
</dbReference>
<keyword evidence="5" id="KW-0597">Phosphoprotein</keyword>
<dbReference type="SUPFAM" id="SSF55874">
    <property type="entry name" value="ATPase domain of HSP90 chaperone/DNA topoisomerase II/histidine kinase"/>
    <property type="match status" value="1"/>
</dbReference>
<dbReference type="SUPFAM" id="SSF47384">
    <property type="entry name" value="Homodimeric domain of signal transducing histidine kinase"/>
    <property type="match status" value="1"/>
</dbReference>
<dbReference type="EMBL" id="CP021404">
    <property type="protein sequence ID" value="ATI40649.1"/>
    <property type="molecule type" value="Genomic_DNA"/>
</dbReference>
<dbReference type="InterPro" id="IPR047770">
    <property type="entry name" value="RegB"/>
</dbReference>
<dbReference type="EC" id="2.7.13.3" evidence="3"/>
<evidence type="ECO:0000259" key="11">
    <source>
        <dbReference type="PROSITE" id="PS50109"/>
    </source>
</evidence>
<dbReference type="PANTHER" id="PTHR44936:SF10">
    <property type="entry name" value="SENSOR PROTEIN RSTB"/>
    <property type="match status" value="1"/>
</dbReference>
<dbReference type="Pfam" id="PF00512">
    <property type="entry name" value="HisKA"/>
    <property type="match status" value="1"/>
</dbReference>
<keyword evidence="8 12" id="KW-0418">Kinase</keyword>
<evidence type="ECO:0000256" key="9">
    <source>
        <dbReference type="ARBA" id="ARBA00022840"/>
    </source>
</evidence>
<dbReference type="PRINTS" id="PR00344">
    <property type="entry name" value="BCTRLSENSOR"/>
</dbReference>
<comment type="catalytic activity">
    <reaction evidence="1">
        <text>ATP + protein L-histidine = ADP + protein N-phospho-L-histidine.</text>
        <dbReference type="EC" id="2.7.13.3"/>
    </reaction>
</comment>
<accession>A0A291LVB5</accession>
<evidence type="ECO:0000256" key="1">
    <source>
        <dbReference type="ARBA" id="ARBA00000085"/>
    </source>
</evidence>
<evidence type="ECO:0000256" key="5">
    <source>
        <dbReference type="ARBA" id="ARBA00022553"/>
    </source>
</evidence>
<gene>
    <name evidence="12" type="ORF">CBW24_00570</name>
</gene>
<dbReference type="GO" id="GO:0000155">
    <property type="term" value="F:phosphorelay sensor kinase activity"/>
    <property type="evidence" value="ECO:0007669"/>
    <property type="project" value="InterPro"/>
</dbReference>
<dbReference type="InterPro" id="IPR003661">
    <property type="entry name" value="HisK_dim/P_dom"/>
</dbReference>
<dbReference type="AlphaFoldDB" id="A0A291LVB5"/>
<keyword evidence="9" id="KW-0067">ATP-binding</keyword>
<keyword evidence="7" id="KW-0547">Nucleotide-binding</keyword>
<sequence length="466" mass="50803">MAEQIQSVFDQFARSNLIRLRTLIVLRWIAIAGQIGAIFVAIRFYDLQLELGLCYLAIGAAVISNLVSVFIYPENKRLSDTEAALALLFDVGQLSVLVFLTGGLNNPFALLILAPVTIAASTLRLRSMILLSGAAIGFVTVVLFVFVPLRTDDGLMLAMPDVFRFGFWVAIVIGIAFLAGYARRVSKERQSMSEALLATQMALAREQKLTDLGGVVAAAAHELGTPLATIKLVSSELIEELDGNETLRDDAVLIREQADRCRDILHSMGRAGKDDLHMRRAPLDSVLREAAEPHGTRGKTVIFDVAPAPAAPARQPNIFRRPEIIHGLRNMIQNAVDFADATVWVEARWTASTITIRIADDGAGYPPDVIGRIGDPFVRNRRRADAERDKRPEYEGMGLGLFIAKTLLERSGATLTFANGSNPFLSPDERPDRRGAIVEAVWPRSALAGSEDPADRALGANEPIDA</sequence>
<proteinExistence type="predicted"/>
<feature type="transmembrane region" description="Helical" evidence="10">
    <location>
        <begin position="51"/>
        <end position="72"/>
    </location>
</feature>
<dbReference type="InterPro" id="IPR036097">
    <property type="entry name" value="HisK_dim/P_sf"/>
</dbReference>
<keyword evidence="6" id="KW-0808">Transferase</keyword>
<evidence type="ECO:0000256" key="6">
    <source>
        <dbReference type="ARBA" id="ARBA00022679"/>
    </source>
</evidence>
<dbReference type="InterPro" id="IPR050980">
    <property type="entry name" value="2C_sensor_his_kinase"/>
</dbReference>
<evidence type="ECO:0000256" key="10">
    <source>
        <dbReference type="SAM" id="Phobius"/>
    </source>
</evidence>
<feature type="domain" description="Histidine kinase" evidence="11">
    <location>
        <begin position="218"/>
        <end position="446"/>
    </location>
</feature>
<feature type="transmembrane region" description="Helical" evidence="10">
    <location>
        <begin position="24"/>
        <end position="45"/>
    </location>
</feature>
<keyword evidence="4" id="KW-1003">Cell membrane</keyword>
<evidence type="ECO:0000313" key="13">
    <source>
        <dbReference type="Proteomes" id="UP000219050"/>
    </source>
</evidence>
<dbReference type="Gene3D" id="3.30.565.10">
    <property type="entry name" value="Histidine kinase-like ATPase, C-terminal domain"/>
    <property type="match status" value="1"/>
</dbReference>